<dbReference type="PROSITE" id="PS51257">
    <property type="entry name" value="PROKAR_LIPOPROTEIN"/>
    <property type="match status" value="1"/>
</dbReference>
<reference evidence="5 6" key="1">
    <citation type="submission" date="2019-08" db="EMBL/GenBank/DDBJ databases">
        <title>Deep-cultivation of Planctomycetes and their phenomic and genomic characterization uncovers novel biology.</title>
        <authorList>
            <person name="Wiegand S."/>
            <person name="Jogler M."/>
            <person name="Boedeker C."/>
            <person name="Pinto D."/>
            <person name="Vollmers J."/>
            <person name="Rivas-Marin E."/>
            <person name="Kohn T."/>
            <person name="Peeters S.H."/>
            <person name="Heuer A."/>
            <person name="Rast P."/>
            <person name="Oberbeckmann S."/>
            <person name="Bunk B."/>
            <person name="Jeske O."/>
            <person name="Meyerdierks A."/>
            <person name="Storesund J.E."/>
            <person name="Kallscheuer N."/>
            <person name="Luecker S."/>
            <person name="Lage O.M."/>
            <person name="Pohl T."/>
            <person name="Merkel B.J."/>
            <person name="Hornburger P."/>
            <person name="Mueller R.-W."/>
            <person name="Bruemmer F."/>
            <person name="Labrenz M."/>
            <person name="Spormann A.M."/>
            <person name="Op den Camp H."/>
            <person name="Overmann J."/>
            <person name="Amann R."/>
            <person name="Jetten M.S.M."/>
            <person name="Mascher T."/>
            <person name="Medema M.H."/>
            <person name="Devos D.P."/>
            <person name="Kaster A.-K."/>
            <person name="Ovreas L."/>
            <person name="Rohde M."/>
            <person name="Galperin M.Y."/>
            <person name="Jogler C."/>
        </authorList>
    </citation>
    <scope>NUCLEOTIDE SEQUENCE [LARGE SCALE GENOMIC DNA]</scope>
    <source>
        <strain evidence="5 6">OJF2</strain>
    </source>
</reference>
<proteinExistence type="predicted"/>
<dbReference type="KEGG" id="agv:OJF2_36780"/>
<evidence type="ECO:0000313" key="5">
    <source>
        <dbReference type="EMBL" id="QEH35133.1"/>
    </source>
</evidence>
<evidence type="ECO:0000259" key="3">
    <source>
        <dbReference type="Pfam" id="PF09972"/>
    </source>
</evidence>
<evidence type="ECO:0000256" key="1">
    <source>
        <dbReference type="SAM" id="Phobius"/>
    </source>
</evidence>
<keyword evidence="1" id="KW-0812">Transmembrane</keyword>
<dbReference type="InterPro" id="IPR048389">
    <property type="entry name" value="YciQ-like_C"/>
</dbReference>
<feature type="transmembrane region" description="Helical" evidence="1">
    <location>
        <begin position="421"/>
        <end position="443"/>
    </location>
</feature>
<dbReference type="AlphaFoldDB" id="A0A5B9W3D9"/>
<dbReference type="RefSeq" id="WP_148594968.1">
    <property type="nucleotide sequence ID" value="NZ_CP042997.1"/>
</dbReference>
<gene>
    <name evidence="5" type="ORF">OJF2_36780</name>
</gene>
<organism evidence="5 6">
    <name type="scientific">Aquisphaera giovannonii</name>
    <dbReference type="NCBI Taxonomy" id="406548"/>
    <lineage>
        <taxon>Bacteria</taxon>
        <taxon>Pseudomonadati</taxon>
        <taxon>Planctomycetota</taxon>
        <taxon>Planctomycetia</taxon>
        <taxon>Isosphaerales</taxon>
        <taxon>Isosphaeraceae</taxon>
        <taxon>Aquisphaera</taxon>
    </lineage>
</organism>
<sequence precursor="true">MRRRPFPAPATLLGMAWLLACALGLAPGPAPGPAAARADGGWLIRSFDVDLDIRPDAAIDVTEVIDADFGEPKHGIVRVIPVRYAVAMHEYDLRVRLLGVDDGDPSAPAEYEASVSHEENLMKIRIGSAGRVVRGRNRYRIRYRVERAILWEGNHAWQDGDFAVLRWNATGTEWEVPIEGSRVTIHLPREMNDLESSSDAWTGSFKATGKDFRKRVINARTIEFTTPRLRPREGITVEITMPSDAVARPGRWKEFTWWLTDNFPYAVFPLTLAACLLAWLTRGRDLPGMGTVVVNYDAPDGLRPAEVGTLVDEKVDLRDISATIIDLAVRGYLRIEEQKSGSWFSSGGDYRFTKRKPVEGLKGFERLLYNRIFADGDEVLLSDLREKFYPVLSQVKGDLYGGLSRDGYFDGSPETVRGASLALGIVAVLAALAVAAAIQLAIVGRVFPLPMIVAGISSLAAVAVTSRVMPRRTRKGRIAWEKIAGLQEYISRAEADDIREQERQGVFERLLPYAIVFGLSRRWGKAFADLYTQPPDWYRPASPMDFNTWMLVNDLDRSIWMMNQTFPTQPRVDVNSGGGGGYSWSSGGFGGGGSSGGGFGGGGGSSW</sequence>
<keyword evidence="2" id="KW-0732">Signal</keyword>
<feature type="transmembrane region" description="Helical" evidence="1">
    <location>
        <begin position="263"/>
        <end position="280"/>
    </location>
</feature>
<feature type="domain" description="Predicted membrane protein YciQ-like C-terminal" evidence="4">
    <location>
        <begin position="296"/>
        <end position="527"/>
    </location>
</feature>
<dbReference type="OrthoDB" id="9767603at2"/>
<feature type="domain" description="DUF2207" evidence="3">
    <location>
        <begin position="44"/>
        <end position="241"/>
    </location>
</feature>
<dbReference type="Pfam" id="PF20990">
    <property type="entry name" value="DUF2207_C"/>
    <property type="match status" value="1"/>
</dbReference>
<dbReference type="InterPro" id="IPR018702">
    <property type="entry name" value="DUF2207"/>
</dbReference>
<protein>
    <recommendedName>
        <fullName evidence="7">DUF2207 domain-containing protein</fullName>
    </recommendedName>
</protein>
<keyword evidence="6" id="KW-1185">Reference proteome</keyword>
<feature type="transmembrane region" description="Helical" evidence="1">
    <location>
        <begin position="449"/>
        <end position="469"/>
    </location>
</feature>
<evidence type="ECO:0000259" key="4">
    <source>
        <dbReference type="Pfam" id="PF20990"/>
    </source>
</evidence>
<evidence type="ECO:0008006" key="7">
    <source>
        <dbReference type="Google" id="ProtNLM"/>
    </source>
</evidence>
<name>A0A5B9W3D9_9BACT</name>
<dbReference type="Proteomes" id="UP000324233">
    <property type="component" value="Chromosome"/>
</dbReference>
<evidence type="ECO:0000313" key="6">
    <source>
        <dbReference type="Proteomes" id="UP000324233"/>
    </source>
</evidence>
<evidence type="ECO:0000256" key="2">
    <source>
        <dbReference type="SAM" id="SignalP"/>
    </source>
</evidence>
<keyword evidence="1" id="KW-0472">Membrane</keyword>
<dbReference type="EMBL" id="CP042997">
    <property type="protein sequence ID" value="QEH35133.1"/>
    <property type="molecule type" value="Genomic_DNA"/>
</dbReference>
<dbReference type="Pfam" id="PF09972">
    <property type="entry name" value="DUF2207"/>
    <property type="match status" value="1"/>
</dbReference>
<feature type="chain" id="PRO_5022916967" description="DUF2207 domain-containing protein" evidence="2">
    <location>
        <begin position="23"/>
        <end position="607"/>
    </location>
</feature>
<feature type="signal peptide" evidence="2">
    <location>
        <begin position="1"/>
        <end position="22"/>
    </location>
</feature>
<keyword evidence="1" id="KW-1133">Transmembrane helix</keyword>
<accession>A0A5B9W3D9</accession>